<organism evidence="2 3">
    <name type="scientific">Aspergillus lucknowensis</name>
    <dbReference type="NCBI Taxonomy" id="176173"/>
    <lineage>
        <taxon>Eukaryota</taxon>
        <taxon>Fungi</taxon>
        <taxon>Dikarya</taxon>
        <taxon>Ascomycota</taxon>
        <taxon>Pezizomycotina</taxon>
        <taxon>Eurotiomycetes</taxon>
        <taxon>Eurotiomycetidae</taxon>
        <taxon>Eurotiales</taxon>
        <taxon>Aspergillaceae</taxon>
        <taxon>Aspergillus</taxon>
        <taxon>Aspergillus subgen. Nidulantes</taxon>
    </lineage>
</organism>
<dbReference type="InterPro" id="IPR046341">
    <property type="entry name" value="SET_dom_sf"/>
</dbReference>
<dbReference type="GeneID" id="98148269"/>
<evidence type="ECO:0000259" key="1">
    <source>
        <dbReference type="PROSITE" id="PS50280"/>
    </source>
</evidence>
<feature type="domain" description="SET" evidence="1">
    <location>
        <begin position="350"/>
        <end position="547"/>
    </location>
</feature>
<dbReference type="PANTHER" id="PTHR47643">
    <property type="entry name" value="TPR DOMAIN PROTEIN (AFU_ORTHOLOGUE AFUA_5G12710)"/>
    <property type="match status" value="1"/>
</dbReference>
<dbReference type="InterPro" id="IPR053209">
    <property type="entry name" value="Gramillin-biosynth_MTr"/>
</dbReference>
<gene>
    <name evidence="2" type="ORF">BJX67DRAFT_382245</name>
</gene>
<name>A0ABR4LNM8_9EURO</name>
<dbReference type="SMART" id="SM00317">
    <property type="entry name" value="SET"/>
    <property type="match status" value="1"/>
</dbReference>
<dbReference type="SUPFAM" id="SSF48452">
    <property type="entry name" value="TPR-like"/>
    <property type="match status" value="1"/>
</dbReference>
<dbReference type="PANTHER" id="PTHR47643:SF2">
    <property type="entry name" value="TPR DOMAIN PROTEIN (AFU_ORTHOLOGUE AFUA_5G12710)"/>
    <property type="match status" value="1"/>
</dbReference>
<sequence length="756" mass="84713">MDTHDVSQVSKYAQHLQKQKQTLRNAQSRKGQHLKPTKSRDEIIMQFMFQRMMASNRPTDLCEIRSSFVPPAYPPSVAAMSTLQRIMINELALETHHRGYYILLRAVTPSDRMTAVMAVVEDERGDVLMLQLYNQEKDISTNGRLVEGTTILVKEPYLKIMADENYGIRVDHLSDIRFLPSHDPLVPSSWGGQHGMDTTANCCKTKGNNHFNKAEYYLAIDCYSKALDSSPTTNEALIIRLNRALTYLKTHQFDAALYDLETILSDQEPSEKALFRKSQALYHLARFEESCKVHQVLSATFPSNHTAKVEFNRATARLAEQQTAKYPFKYLQLEAKKRCPPLLDRATYIGPVSVRSTESRGRGLFTTEAVQAGDLLFCEKALAHAFHDDAANASSSVSILMNTETNTVTMGTQADLIALIAQKLYKNPSLMSMFTDLYHGSYHPIDIAEVDGTPVVDTFLIERIMSLNCFGCSLSSRESHIHTMKGAKSQLEPTENKKFHSCGVWPLASYINHSCYSNVHRSFIGDMMIVRATQNLPANTELFFWYTQPSDSTSNTKPPNLKHWGFQCNCVICQDSTETGEGDLMKRRRLTADLVHAFQALSKSRKPKSAISRIEELISKLEETYRKPAVQVPRLGISKAYLSLAVAHAAQGALEKTVEFALKTLESLGYVLEGGGVPHTPGAPLHVMKWGLMLDGLVGCWMILCRAYCDLAPDLASQAEGYARITYKMCVGEDETFEDTYSRFSKRADGLLDGVA</sequence>
<dbReference type="EMBL" id="JBFXLQ010000027">
    <property type="protein sequence ID" value="KAL2866146.1"/>
    <property type="molecule type" value="Genomic_DNA"/>
</dbReference>
<protein>
    <recommendedName>
        <fullName evidence="1">SET domain-containing protein</fullName>
    </recommendedName>
</protein>
<dbReference type="Gene3D" id="1.25.40.10">
    <property type="entry name" value="Tetratricopeptide repeat domain"/>
    <property type="match status" value="1"/>
</dbReference>
<proteinExistence type="predicted"/>
<dbReference type="SMART" id="SM00028">
    <property type="entry name" value="TPR"/>
    <property type="match status" value="3"/>
</dbReference>
<dbReference type="SUPFAM" id="SSF82199">
    <property type="entry name" value="SET domain"/>
    <property type="match status" value="1"/>
</dbReference>
<keyword evidence="3" id="KW-1185">Reference proteome</keyword>
<evidence type="ECO:0000313" key="3">
    <source>
        <dbReference type="Proteomes" id="UP001610432"/>
    </source>
</evidence>
<dbReference type="Pfam" id="PF00856">
    <property type="entry name" value="SET"/>
    <property type="match status" value="1"/>
</dbReference>
<dbReference type="Proteomes" id="UP001610432">
    <property type="component" value="Unassembled WGS sequence"/>
</dbReference>
<dbReference type="Gene3D" id="2.170.270.10">
    <property type="entry name" value="SET domain"/>
    <property type="match status" value="1"/>
</dbReference>
<comment type="caution">
    <text evidence="2">The sequence shown here is derived from an EMBL/GenBank/DDBJ whole genome shotgun (WGS) entry which is preliminary data.</text>
</comment>
<dbReference type="InterPro" id="IPR011990">
    <property type="entry name" value="TPR-like_helical_dom_sf"/>
</dbReference>
<reference evidence="2 3" key="1">
    <citation type="submission" date="2024-07" db="EMBL/GenBank/DDBJ databases">
        <title>Section-level genome sequencing and comparative genomics of Aspergillus sections Usti and Cavernicolus.</title>
        <authorList>
            <consortium name="Lawrence Berkeley National Laboratory"/>
            <person name="Nybo J.L."/>
            <person name="Vesth T.C."/>
            <person name="Theobald S."/>
            <person name="Frisvad J.C."/>
            <person name="Larsen T.O."/>
            <person name="Kjaerboelling I."/>
            <person name="Rothschild-Mancinelli K."/>
            <person name="Lyhne E.K."/>
            <person name="Kogle M.E."/>
            <person name="Barry K."/>
            <person name="Clum A."/>
            <person name="Na H."/>
            <person name="Ledsgaard L."/>
            <person name="Lin J."/>
            <person name="Lipzen A."/>
            <person name="Kuo A."/>
            <person name="Riley R."/>
            <person name="Mondo S."/>
            <person name="Labutti K."/>
            <person name="Haridas S."/>
            <person name="Pangalinan J."/>
            <person name="Salamov A.A."/>
            <person name="Simmons B.A."/>
            <person name="Magnuson J.K."/>
            <person name="Chen J."/>
            <person name="Drula E."/>
            <person name="Henrissat B."/>
            <person name="Wiebenga A."/>
            <person name="Lubbers R.J."/>
            <person name="Gomes A.C."/>
            <person name="Macurrencykelacurrency M.R."/>
            <person name="Stajich J."/>
            <person name="Grigoriev I.V."/>
            <person name="Mortensen U.H."/>
            <person name="De Vries R.P."/>
            <person name="Baker S.E."/>
            <person name="Andersen M.R."/>
        </authorList>
    </citation>
    <scope>NUCLEOTIDE SEQUENCE [LARGE SCALE GENOMIC DNA]</scope>
    <source>
        <strain evidence="2 3">CBS 449.75</strain>
    </source>
</reference>
<evidence type="ECO:0000313" key="2">
    <source>
        <dbReference type="EMBL" id="KAL2866146.1"/>
    </source>
</evidence>
<dbReference type="RefSeq" id="XP_070885125.1">
    <property type="nucleotide sequence ID" value="XM_071033197.1"/>
</dbReference>
<accession>A0ABR4LNM8</accession>
<dbReference type="PROSITE" id="PS50280">
    <property type="entry name" value="SET"/>
    <property type="match status" value="1"/>
</dbReference>
<dbReference type="InterPro" id="IPR019734">
    <property type="entry name" value="TPR_rpt"/>
</dbReference>
<dbReference type="InterPro" id="IPR001214">
    <property type="entry name" value="SET_dom"/>
</dbReference>